<accession>A0A552U7H4</accession>
<keyword evidence="2" id="KW-0564">Palmitate</keyword>
<dbReference type="GO" id="GO:0005886">
    <property type="term" value="C:plasma membrane"/>
    <property type="evidence" value="ECO:0007669"/>
    <property type="project" value="UniProtKB-SubCell"/>
</dbReference>
<sequence length="484" mass="50874">MKRLIPLAAALALSACSVGPEYRPAPIAPAAAGQFDAAKRPVFDQDDAPAVWWRLYNDPVLDALIQKAFAANTDIRVATANLRRARAVLREARGSRLPTTDTSASGQYRRFGGPSGASAAGQAGAGGGVFESETYSAGLDVDYEIDLFGRVGRLIAAARADAEALAAVRDTVRITVAAETARAYADACSSARQLAVARGSLDVQTRSFDLTERLYAAGRGTPLDTARARAQLETVRATLPTFVANRQEALYRLAVLTGDAPSQIAPEAAACIAPPLLSRPLPVGDGAELIKRRPDIREADRRLAAEIARIGVATADLYPRISIGASVSTSALSLGGLGKSPSIAFGIGPLLSWSFPNFAVVRARIAQAQASAEGALATFDDTLLNALQETETALADYAGERDRNAALLNARDLNREAVRIVRLRYGAGATSFIDVLDAERSLSNADASLAESDALLTTRQIAVFKALGGGWEGLPEPVAPPKLK</sequence>
<dbReference type="SUPFAM" id="SSF56954">
    <property type="entry name" value="Outer membrane efflux proteins (OEP)"/>
    <property type="match status" value="1"/>
</dbReference>
<dbReference type="Gene3D" id="2.20.200.10">
    <property type="entry name" value="Outer membrane efflux proteins (OEP)"/>
    <property type="match status" value="1"/>
</dbReference>
<dbReference type="PANTHER" id="PTHR30203:SF21">
    <property type="entry name" value="OUTER MEMBRANE COMPONENT OF MULTIDRUG EFFLUX PUMP-RELATED"/>
    <property type="match status" value="1"/>
</dbReference>
<dbReference type="InterPro" id="IPR010131">
    <property type="entry name" value="MdtP/NodT-like"/>
</dbReference>
<gene>
    <name evidence="3" type="ORF">FMM06_10390</name>
</gene>
<dbReference type="GO" id="GO:0015562">
    <property type="term" value="F:efflux transmembrane transporter activity"/>
    <property type="evidence" value="ECO:0007669"/>
    <property type="project" value="InterPro"/>
</dbReference>
<evidence type="ECO:0000256" key="1">
    <source>
        <dbReference type="ARBA" id="ARBA00007613"/>
    </source>
</evidence>
<dbReference type="NCBIfam" id="TIGR01845">
    <property type="entry name" value="outer_NodT"/>
    <property type="match status" value="1"/>
</dbReference>
<dbReference type="PROSITE" id="PS51257">
    <property type="entry name" value="PROKAR_LIPOPROTEIN"/>
    <property type="match status" value="1"/>
</dbReference>
<dbReference type="Gene3D" id="1.20.1600.10">
    <property type="entry name" value="Outer membrane efflux proteins (OEP)"/>
    <property type="match status" value="1"/>
</dbReference>
<keyword evidence="2" id="KW-1134">Transmembrane beta strand</keyword>
<evidence type="ECO:0000256" key="2">
    <source>
        <dbReference type="RuleBase" id="RU362097"/>
    </source>
</evidence>
<proteinExistence type="inferred from homology"/>
<dbReference type="PANTHER" id="PTHR30203">
    <property type="entry name" value="OUTER MEMBRANE CATION EFFLUX PROTEIN"/>
    <property type="match status" value="1"/>
</dbReference>
<dbReference type="RefSeq" id="WP_144237335.1">
    <property type="nucleotide sequence ID" value="NZ_VJWA01000002.1"/>
</dbReference>
<dbReference type="OrthoDB" id="9770517at2"/>
<keyword evidence="2" id="KW-0812">Transmembrane</keyword>
<dbReference type="EMBL" id="VJWA01000002">
    <property type="protein sequence ID" value="TRW14129.1"/>
    <property type="molecule type" value="Genomic_DNA"/>
</dbReference>
<comment type="subcellular location">
    <subcellularLocation>
        <location evidence="2">Cell membrane</location>
        <topology evidence="2">Lipid-anchor</topology>
    </subcellularLocation>
</comment>
<evidence type="ECO:0000313" key="4">
    <source>
        <dbReference type="Proteomes" id="UP000317894"/>
    </source>
</evidence>
<dbReference type="Proteomes" id="UP000317894">
    <property type="component" value="Unassembled WGS sequence"/>
</dbReference>
<evidence type="ECO:0000313" key="3">
    <source>
        <dbReference type="EMBL" id="TRW14129.1"/>
    </source>
</evidence>
<comment type="similarity">
    <text evidence="1 2">Belongs to the outer membrane factor (OMF) (TC 1.B.17) family.</text>
</comment>
<dbReference type="InterPro" id="IPR003423">
    <property type="entry name" value="OMP_efflux"/>
</dbReference>
<keyword evidence="2" id="KW-0472">Membrane</keyword>
<dbReference type="Pfam" id="PF02321">
    <property type="entry name" value="OEP"/>
    <property type="match status" value="2"/>
</dbReference>
<comment type="caution">
    <text evidence="3">The sequence shown here is derived from an EMBL/GenBank/DDBJ whole genome shotgun (WGS) entry which is preliminary data.</text>
</comment>
<organism evidence="3 4">
    <name type="scientific">Glacieibacterium frigidum</name>
    <dbReference type="NCBI Taxonomy" id="2593303"/>
    <lineage>
        <taxon>Bacteria</taxon>
        <taxon>Pseudomonadati</taxon>
        <taxon>Pseudomonadota</taxon>
        <taxon>Alphaproteobacteria</taxon>
        <taxon>Sphingomonadales</taxon>
        <taxon>Sphingosinicellaceae</taxon>
        <taxon>Glacieibacterium</taxon>
    </lineage>
</organism>
<keyword evidence="4" id="KW-1185">Reference proteome</keyword>
<keyword evidence="2" id="KW-0449">Lipoprotein</keyword>
<name>A0A552U7H4_9SPHN</name>
<reference evidence="3 4" key="1">
    <citation type="submission" date="2019-07" db="EMBL/GenBank/DDBJ databases">
        <title>Novel species isolated from glacier.</title>
        <authorList>
            <person name="Liu Q."/>
            <person name="Xin Y.-H."/>
        </authorList>
    </citation>
    <scope>NUCLEOTIDE SEQUENCE [LARGE SCALE GENOMIC DNA]</scope>
    <source>
        <strain evidence="3 4">LB1R16</strain>
    </source>
</reference>
<dbReference type="AlphaFoldDB" id="A0A552U7H4"/>
<protein>
    <submittedName>
        <fullName evidence="3">TolC family protein</fullName>
    </submittedName>
</protein>